<evidence type="ECO:0000256" key="3">
    <source>
        <dbReference type="SAM" id="MobiDB-lite"/>
    </source>
</evidence>
<keyword evidence="2" id="KW-0963">Cytoplasm</keyword>
<dbReference type="InterPro" id="IPR012340">
    <property type="entry name" value="NA-bd_OB-fold"/>
</dbReference>
<dbReference type="SUPFAM" id="SSF50249">
    <property type="entry name" value="Nucleic acid-binding proteins"/>
    <property type="match status" value="1"/>
</dbReference>
<evidence type="ECO:0000256" key="1">
    <source>
        <dbReference type="ARBA" id="ARBA00004496"/>
    </source>
</evidence>
<dbReference type="EMBL" id="BMNE01000003">
    <property type="protein sequence ID" value="GGN79216.1"/>
    <property type="molecule type" value="Genomic_DNA"/>
</dbReference>
<protein>
    <recommendedName>
        <fullName evidence="4">CSD domain-containing protein</fullName>
    </recommendedName>
</protein>
<dbReference type="Gene3D" id="2.40.50.140">
    <property type="entry name" value="Nucleic acid-binding proteins"/>
    <property type="match status" value="1"/>
</dbReference>
<feature type="domain" description="CSD" evidence="4">
    <location>
        <begin position="30"/>
        <end position="95"/>
    </location>
</feature>
<proteinExistence type="predicted"/>
<accession>A0ABQ2KEL1</accession>
<comment type="subcellular location">
    <subcellularLocation>
        <location evidence="1">Cytoplasm</location>
    </subcellularLocation>
</comment>
<dbReference type="Proteomes" id="UP000658127">
    <property type="component" value="Unassembled WGS sequence"/>
</dbReference>
<sequence length="127" mass="14010">MPTTTCPASPADPHTDPDPHQHTATGSISWQPGRVDWFDAEKGFGFLSPDHGGPAVFCDYTAIEAPGYKALHAGQRVVFTMTDTGRGPEAVRILTYDEPATDTTEPTPLRWDRAWSRRTRCRRARAA</sequence>
<reference evidence="6" key="1">
    <citation type="journal article" date="2019" name="Int. J. Syst. Evol. Microbiol.">
        <title>The Global Catalogue of Microorganisms (GCM) 10K type strain sequencing project: providing services to taxonomists for standard genome sequencing and annotation.</title>
        <authorList>
            <consortium name="The Broad Institute Genomics Platform"/>
            <consortium name="The Broad Institute Genome Sequencing Center for Infectious Disease"/>
            <person name="Wu L."/>
            <person name="Ma J."/>
        </authorList>
    </citation>
    <scope>NUCLEOTIDE SEQUENCE [LARGE SCALE GENOMIC DNA]</scope>
    <source>
        <strain evidence="6">CGMCC 4.7329</strain>
    </source>
</reference>
<dbReference type="RefSeq" id="WP_268241472.1">
    <property type="nucleotide sequence ID" value="NZ_BMNE01000003.1"/>
</dbReference>
<dbReference type="PROSITE" id="PS51857">
    <property type="entry name" value="CSD_2"/>
    <property type="match status" value="1"/>
</dbReference>
<dbReference type="InterPro" id="IPR002059">
    <property type="entry name" value="CSP_DNA-bd"/>
</dbReference>
<evidence type="ECO:0000313" key="6">
    <source>
        <dbReference type="Proteomes" id="UP000658127"/>
    </source>
</evidence>
<comment type="caution">
    <text evidence="5">The sequence shown here is derived from an EMBL/GenBank/DDBJ whole genome shotgun (WGS) entry which is preliminary data.</text>
</comment>
<gene>
    <name evidence="5" type="ORF">GCM10011610_27450</name>
</gene>
<organism evidence="5 6">
    <name type="scientific">Nocardia rhizosphaerihabitans</name>
    <dbReference type="NCBI Taxonomy" id="1691570"/>
    <lineage>
        <taxon>Bacteria</taxon>
        <taxon>Bacillati</taxon>
        <taxon>Actinomycetota</taxon>
        <taxon>Actinomycetes</taxon>
        <taxon>Mycobacteriales</taxon>
        <taxon>Nocardiaceae</taxon>
        <taxon>Nocardia</taxon>
    </lineage>
</organism>
<dbReference type="SMART" id="SM00357">
    <property type="entry name" value="CSP"/>
    <property type="match status" value="1"/>
</dbReference>
<keyword evidence="6" id="KW-1185">Reference proteome</keyword>
<name>A0ABQ2KEL1_9NOCA</name>
<dbReference type="PANTHER" id="PTHR46109:SF1">
    <property type="entry name" value="PROTEIN LIN-28 HOMOLOG"/>
    <property type="match status" value="1"/>
</dbReference>
<evidence type="ECO:0000313" key="5">
    <source>
        <dbReference type="EMBL" id="GGN79216.1"/>
    </source>
</evidence>
<dbReference type="InterPro" id="IPR011129">
    <property type="entry name" value="CSD"/>
</dbReference>
<dbReference type="PANTHER" id="PTHR46109">
    <property type="entry name" value="PROTEIN LIN-28"/>
    <property type="match status" value="1"/>
</dbReference>
<evidence type="ECO:0000256" key="2">
    <source>
        <dbReference type="ARBA" id="ARBA00022490"/>
    </source>
</evidence>
<feature type="region of interest" description="Disordered" evidence="3">
    <location>
        <begin position="1"/>
        <end position="30"/>
    </location>
</feature>
<dbReference type="PRINTS" id="PR00050">
    <property type="entry name" value="COLDSHOCK"/>
</dbReference>
<dbReference type="CDD" id="cd04458">
    <property type="entry name" value="CSP_CDS"/>
    <property type="match status" value="1"/>
</dbReference>
<dbReference type="Pfam" id="PF00313">
    <property type="entry name" value="CSD"/>
    <property type="match status" value="1"/>
</dbReference>
<dbReference type="InterPro" id="IPR051373">
    <property type="entry name" value="Lin-28_RNA-binding"/>
</dbReference>
<evidence type="ECO:0000259" key="4">
    <source>
        <dbReference type="PROSITE" id="PS51857"/>
    </source>
</evidence>